<dbReference type="GO" id="GO:0019154">
    <property type="term" value="F:glycolate dehydrogenase activity"/>
    <property type="evidence" value="ECO:0007669"/>
    <property type="project" value="UniProtKB-EC"/>
</dbReference>
<feature type="domain" description="FAD-binding PCMH-type" evidence="5">
    <location>
        <begin position="25"/>
        <end position="201"/>
    </location>
</feature>
<dbReference type="PANTHER" id="PTHR11748:SF103">
    <property type="entry name" value="GLYCOLATE OXIDASE SUBUNIT GLCE"/>
    <property type="match status" value="1"/>
</dbReference>
<dbReference type="InterPro" id="IPR016171">
    <property type="entry name" value="Vanillyl_alc_oxidase_C-sub2"/>
</dbReference>
<keyword evidence="3" id="KW-0274">FAD</keyword>
<dbReference type="InterPro" id="IPR036318">
    <property type="entry name" value="FAD-bd_PCMH-like_sf"/>
</dbReference>
<dbReference type="InterPro" id="IPR016164">
    <property type="entry name" value="FAD-linked_Oxase-like_C"/>
</dbReference>
<evidence type="ECO:0000259" key="5">
    <source>
        <dbReference type="PROSITE" id="PS51387"/>
    </source>
</evidence>
<evidence type="ECO:0000313" key="6">
    <source>
        <dbReference type="EMBL" id="CAA9540527.1"/>
    </source>
</evidence>
<dbReference type="InterPro" id="IPR006094">
    <property type="entry name" value="Oxid_FAD_bind_N"/>
</dbReference>
<dbReference type="EMBL" id="CADCWF010000039">
    <property type="protein sequence ID" value="CAA9540527.1"/>
    <property type="molecule type" value="Genomic_DNA"/>
</dbReference>
<sequence>MTPVPGSPDPAKMLAEAPFVEVSVDGLVPGGMIEPESAAEAAAVLAEGARHRFACAPIGGGTKLALGNPPERLDVALSTRRLGGIIDYVPTDLVLSVGGGTKIGDVRAVLAEHGQGLPIDAPDDATIGGLIATALAGPRRLGYGTLRDLLIGITVAHPGRITHAGGMVVKNVSGFDLPRVYHGSLGTLGVVVSANFKVLPLPRHETTLLVACDGLTEALAAARRVRGSRLRPTALEVTNSGGAWGMAVRLEGRPDTLEAAAEEIQRLDEGDVWTLEGGESAAWWRDYFAAQDLRLGQDEALLRASVRLRDSAELAEGALAALPGLGFNLPLVAVSPALGTLVVKVRTEAADPATALARGLDLLGALADYASVLSAPVAWKRGFDVWGKTPDTLDLMRSLKHEFDPARVLNPGRFVGFI</sequence>
<dbReference type="Gene3D" id="3.30.465.10">
    <property type="match status" value="1"/>
</dbReference>
<dbReference type="SUPFAM" id="SSF55103">
    <property type="entry name" value="FAD-linked oxidases, C-terminal domain"/>
    <property type="match status" value="1"/>
</dbReference>
<evidence type="ECO:0000256" key="2">
    <source>
        <dbReference type="ARBA" id="ARBA00022630"/>
    </source>
</evidence>
<dbReference type="PANTHER" id="PTHR11748">
    <property type="entry name" value="D-LACTATE DEHYDROGENASE"/>
    <property type="match status" value="1"/>
</dbReference>
<dbReference type="SUPFAM" id="SSF56176">
    <property type="entry name" value="FAD-binding/transporter-associated domain-like"/>
    <property type="match status" value="1"/>
</dbReference>
<dbReference type="InterPro" id="IPR016166">
    <property type="entry name" value="FAD-bd_PCMH"/>
</dbReference>
<dbReference type="InterPro" id="IPR004113">
    <property type="entry name" value="FAD-bd_oxidored_4_C"/>
</dbReference>
<dbReference type="PROSITE" id="PS51387">
    <property type="entry name" value="FAD_PCMH"/>
    <property type="match status" value="1"/>
</dbReference>
<dbReference type="Pfam" id="PF02913">
    <property type="entry name" value="FAD-oxidase_C"/>
    <property type="match status" value="1"/>
</dbReference>
<gene>
    <name evidence="6" type="ORF">AVDCRST_MAG59-794</name>
</gene>
<comment type="cofactor">
    <cofactor evidence="1">
        <name>FAD</name>
        <dbReference type="ChEBI" id="CHEBI:57692"/>
    </cofactor>
</comment>
<evidence type="ECO:0000256" key="4">
    <source>
        <dbReference type="ARBA" id="ARBA00023002"/>
    </source>
</evidence>
<keyword evidence="2" id="KW-0285">Flavoprotein</keyword>
<dbReference type="GO" id="GO:0071949">
    <property type="term" value="F:FAD binding"/>
    <property type="evidence" value="ECO:0007669"/>
    <property type="project" value="InterPro"/>
</dbReference>
<dbReference type="Gene3D" id="1.10.45.10">
    <property type="entry name" value="Vanillyl-alcohol Oxidase, Chain A, domain 4"/>
    <property type="match status" value="1"/>
</dbReference>
<dbReference type="EC" id="1.1.99.14" evidence="6"/>
<dbReference type="InterPro" id="IPR016169">
    <property type="entry name" value="FAD-bd_PCMH_sub2"/>
</dbReference>
<keyword evidence="4 6" id="KW-0560">Oxidoreductase</keyword>
<accession>A0A6J4U786</accession>
<evidence type="ECO:0000256" key="1">
    <source>
        <dbReference type="ARBA" id="ARBA00001974"/>
    </source>
</evidence>
<dbReference type="Pfam" id="PF01565">
    <property type="entry name" value="FAD_binding_4"/>
    <property type="match status" value="1"/>
</dbReference>
<protein>
    <submittedName>
        <fullName evidence="6">Glycolate dehydrogenase, FAD-binding subunit GlcE</fullName>
        <ecNumber evidence="6">1.1.99.14</ecNumber>
    </submittedName>
</protein>
<evidence type="ECO:0000256" key="3">
    <source>
        <dbReference type="ARBA" id="ARBA00022827"/>
    </source>
</evidence>
<organism evidence="6">
    <name type="scientific">uncultured Thermomicrobiales bacterium</name>
    <dbReference type="NCBI Taxonomy" id="1645740"/>
    <lineage>
        <taxon>Bacteria</taxon>
        <taxon>Pseudomonadati</taxon>
        <taxon>Thermomicrobiota</taxon>
        <taxon>Thermomicrobia</taxon>
        <taxon>Thermomicrobiales</taxon>
        <taxon>environmental samples</taxon>
    </lineage>
</organism>
<dbReference type="AlphaFoldDB" id="A0A6J4U786"/>
<reference evidence="6" key="1">
    <citation type="submission" date="2020-02" db="EMBL/GenBank/DDBJ databases">
        <authorList>
            <person name="Meier V. D."/>
        </authorList>
    </citation>
    <scope>NUCLEOTIDE SEQUENCE</scope>
    <source>
        <strain evidence="6">AVDCRST_MAG59</strain>
    </source>
</reference>
<proteinExistence type="predicted"/>
<name>A0A6J4U786_9BACT</name>